<keyword evidence="1" id="KW-0949">S-adenosyl-L-methionine</keyword>
<organism evidence="6 7">
    <name type="scientific">Candidatus Methanoperedens nitratireducens</name>
    <dbReference type="NCBI Taxonomy" id="1392998"/>
    <lineage>
        <taxon>Archaea</taxon>
        <taxon>Methanobacteriati</taxon>
        <taxon>Methanobacteriota</taxon>
        <taxon>Stenosarchaea group</taxon>
        <taxon>Methanomicrobia</taxon>
        <taxon>Methanosarcinales</taxon>
        <taxon>ANME-2 cluster</taxon>
        <taxon>Candidatus Methanoperedentaceae</taxon>
        <taxon>Candidatus Methanoperedens</taxon>
    </lineage>
</organism>
<dbReference type="InterPro" id="IPR007197">
    <property type="entry name" value="rSAM"/>
</dbReference>
<gene>
    <name evidence="6" type="ORF">MNV_90006</name>
</gene>
<dbReference type="InterPro" id="IPR034422">
    <property type="entry name" value="HydE/PylB-like"/>
</dbReference>
<dbReference type="InterPro" id="IPR058240">
    <property type="entry name" value="rSAM_sf"/>
</dbReference>
<dbReference type="Gene3D" id="3.20.20.70">
    <property type="entry name" value="Aldolase class I"/>
    <property type="match status" value="1"/>
</dbReference>
<dbReference type="RefSeq" id="WP_096207310.1">
    <property type="nucleotide sequence ID" value="NZ_FZMP01000240.1"/>
</dbReference>
<dbReference type="SFLD" id="SFLDG01098">
    <property type="entry name" value="Uncharacterised_Radical_SAM_Su"/>
    <property type="match status" value="1"/>
</dbReference>
<keyword evidence="7" id="KW-1185">Reference proteome</keyword>
<dbReference type="Pfam" id="PF04055">
    <property type="entry name" value="Radical_SAM"/>
    <property type="match status" value="1"/>
</dbReference>
<dbReference type="Proteomes" id="UP000218615">
    <property type="component" value="Unassembled WGS sequence"/>
</dbReference>
<dbReference type="EMBL" id="FZMP01000240">
    <property type="protein sequence ID" value="SNQ62792.1"/>
    <property type="molecule type" value="Genomic_DNA"/>
</dbReference>
<dbReference type="GO" id="GO:0046872">
    <property type="term" value="F:metal ion binding"/>
    <property type="evidence" value="ECO:0007669"/>
    <property type="project" value="UniProtKB-KW"/>
</dbReference>
<dbReference type="PANTHER" id="PTHR43726">
    <property type="entry name" value="3-METHYLORNITHINE SYNTHASE"/>
    <property type="match status" value="1"/>
</dbReference>
<evidence type="ECO:0000313" key="7">
    <source>
        <dbReference type="Proteomes" id="UP000218615"/>
    </source>
</evidence>
<dbReference type="SUPFAM" id="SSF102114">
    <property type="entry name" value="Radical SAM enzymes"/>
    <property type="match status" value="1"/>
</dbReference>
<dbReference type="CDD" id="cd01335">
    <property type="entry name" value="Radical_SAM"/>
    <property type="match status" value="1"/>
</dbReference>
<dbReference type="OrthoDB" id="15118at2157"/>
<reference evidence="7" key="1">
    <citation type="submission" date="2017-06" db="EMBL/GenBank/DDBJ databases">
        <authorList>
            <person name="Cremers G."/>
        </authorList>
    </citation>
    <scope>NUCLEOTIDE SEQUENCE [LARGE SCALE GENOMIC DNA]</scope>
</reference>
<dbReference type="PROSITE" id="PS51918">
    <property type="entry name" value="RADICAL_SAM"/>
    <property type="match status" value="1"/>
</dbReference>
<keyword evidence="4" id="KW-0411">Iron-sulfur</keyword>
<evidence type="ECO:0000313" key="6">
    <source>
        <dbReference type="EMBL" id="SNQ62792.1"/>
    </source>
</evidence>
<dbReference type="InterPro" id="IPR006638">
    <property type="entry name" value="Elp3/MiaA/NifB-like_rSAM"/>
</dbReference>
<protein>
    <submittedName>
        <fullName evidence="6">Putative Radical SAM domain protein</fullName>
    </submittedName>
</protein>
<dbReference type="GO" id="GO:0016740">
    <property type="term" value="F:transferase activity"/>
    <property type="evidence" value="ECO:0007669"/>
    <property type="project" value="TreeGrafter"/>
</dbReference>
<keyword evidence="2" id="KW-0479">Metal-binding</keyword>
<proteinExistence type="predicted"/>
<evidence type="ECO:0000256" key="3">
    <source>
        <dbReference type="ARBA" id="ARBA00023004"/>
    </source>
</evidence>
<dbReference type="GO" id="GO:0051536">
    <property type="term" value="F:iron-sulfur cluster binding"/>
    <property type="evidence" value="ECO:0007669"/>
    <property type="project" value="UniProtKB-KW"/>
</dbReference>
<dbReference type="AlphaFoldDB" id="A0A284VU39"/>
<evidence type="ECO:0000256" key="1">
    <source>
        <dbReference type="ARBA" id="ARBA00022691"/>
    </source>
</evidence>
<dbReference type="SFLD" id="SFLDS00029">
    <property type="entry name" value="Radical_SAM"/>
    <property type="match status" value="1"/>
</dbReference>
<keyword evidence="3" id="KW-0408">Iron</keyword>
<evidence type="ECO:0000256" key="2">
    <source>
        <dbReference type="ARBA" id="ARBA00022723"/>
    </source>
</evidence>
<evidence type="ECO:0000259" key="5">
    <source>
        <dbReference type="PROSITE" id="PS51918"/>
    </source>
</evidence>
<dbReference type="SMART" id="SM00729">
    <property type="entry name" value="Elp3"/>
    <property type="match status" value="1"/>
</dbReference>
<dbReference type="InterPro" id="IPR013785">
    <property type="entry name" value="Aldolase_TIM"/>
</dbReference>
<feature type="domain" description="Radical SAM core" evidence="5">
    <location>
        <begin position="22"/>
        <end position="249"/>
    </location>
</feature>
<accession>A0A284VU39</accession>
<evidence type="ECO:0000256" key="4">
    <source>
        <dbReference type="ARBA" id="ARBA00023014"/>
    </source>
</evidence>
<dbReference type="STRING" id="1392998.ANME2D_03018"/>
<dbReference type="PANTHER" id="PTHR43726:SF1">
    <property type="entry name" value="BIOTIN SYNTHASE"/>
    <property type="match status" value="1"/>
</dbReference>
<sequence length="328" mass="36999">MRKVRASMGTLGVLGLELVQMDTPPTTAYLQIYTEERCKANCLFCAQAKDSRAGLTHIARGMYVPADLDAVVSRLKMAYEKGYIRRACIQTALYDKWWEDTVYLIKRIRAENHIPISLSVFPLADAKYNELKNSGVNEIVIPLDACTPALFDKIKGQSAGGPYSWERHLDGIKRAARFFKSAGTHLIIGLGETDEDAVKIIDELHGYNVNTALFSYTYVPGAQLVLEPDKEESIRHYRTVQLARYLILEEISAYPDMRFTDGALCDFGAKRDVILRIIEDGTAFQTSGCPECNRPMANETFSMIYNFPRKLKDDEVASVKKELRLGWC</sequence>
<name>A0A284VU39_9EURY</name>